<dbReference type="OMA" id="CKNIDDW"/>
<dbReference type="SUPFAM" id="SSF52047">
    <property type="entry name" value="RNI-like"/>
    <property type="match status" value="1"/>
</dbReference>
<dbReference type="HOGENOM" id="CLU_1181261_0_0_1"/>
<dbReference type="Proteomes" id="UP000015103">
    <property type="component" value="Unassembled WGS sequence"/>
</dbReference>
<evidence type="ECO:0000313" key="2">
    <source>
        <dbReference type="Proteomes" id="UP000015103"/>
    </source>
</evidence>
<proteinExistence type="predicted"/>
<dbReference type="InterPro" id="IPR032675">
    <property type="entry name" value="LRR_dom_sf"/>
</dbReference>
<dbReference type="AlphaFoldDB" id="T1HAN6"/>
<protein>
    <submittedName>
        <fullName evidence="1">ATP synthase subunit s, mitochondrial</fullName>
    </submittedName>
</protein>
<dbReference type="EMBL" id="ACPB03012381">
    <property type="status" value="NOT_ANNOTATED_CDS"/>
    <property type="molecule type" value="Genomic_DNA"/>
</dbReference>
<reference evidence="1" key="1">
    <citation type="submission" date="2015-05" db="UniProtKB">
        <authorList>
            <consortium name="EnsemblMetazoa"/>
        </authorList>
    </citation>
    <scope>IDENTIFICATION</scope>
</reference>
<organism evidence="1 2">
    <name type="scientific">Rhodnius prolixus</name>
    <name type="common">Triatomid bug</name>
    <dbReference type="NCBI Taxonomy" id="13249"/>
    <lineage>
        <taxon>Eukaryota</taxon>
        <taxon>Metazoa</taxon>
        <taxon>Ecdysozoa</taxon>
        <taxon>Arthropoda</taxon>
        <taxon>Hexapoda</taxon>
        <taxon>Insecta</taxon>
        <taxon>Pterygota</taxon>
        <taxon>Neoptera</taxon>
        <taxon>Paraneoptera</taxon>
        <taxon>Hemiptera</taxon>
        <taxon>Heteroptera</taxon>
        <taxon>Panheteroptera</taxon>
        <taxon>Cimicomorpha</taxon>
        <taxon>Reduviidae</taxon>
        <taxon>Triatominae</taxon>
        <taxon>Rhodnius</taxon>
    </lineage>
</organism>
<dbReference type="Gene3D" id="3.80.10.10">
    <property type="entry name" value="Ribonuclease Inhibitor"/>
    <property type="match status" value="1"/>
</dbReference>
<evidence type="ECO:0000313" key="1">
    <source>
        <dbReference type="EnsemblMetazoa" id="RPRC001091-PA"/>
    </source>
</evidence>
<dbReference type="eggNOG" id="KOG3864">
    <property type="taxonomic scope" value="Eukaryota"/>
</dbReference>
<dbReference type="STRING" id="13249.T1HAN6"/>
<keyword evidence="2" id="KW-1185">Reference proteome</keyword>
<dbReference type="VEuPathDB" id="VectorBase:RPRC001091"/>
<dbReference type="FunCoup" id="T1HAN6">
    <property type="interactions" value="771"/>
</dbReference>
<dbReference type="InParanoid" id="T1HAN6"/>
<accession>T1HAN6</accession>
<dbReference type="EnsemblMetazoa" id="RPRC001091-RA">
    <property type="protein sequence ID" value="RPRC001091-PA"/>
    <property type="gene ID" value="RPRC001091"/>
</dbReference>
<sequence>MFALRWVKEIGSGISFRKIIRNDYSAIRQLSGEKKVQNHPEEGQSYFESEKKLSIFKVFATKRNTYLELHKYNPMTISSERISEWKESRKREAEISRQRYIKERHAILGSDLATAHFVVYRDGKIKFKNSDNWIEKHPDEDECPELPNKYVRNLYLEAIDSSNTLIRYEGLENFINLKHLKWLSFKNCIHVDDWFVDRLSGELKETLEYLDLSNCHNLTKNCISCFYRFKKLKTLVLQNVVKNKDFEFSCMLLEDACPHVFVDNRIIVYL</sequence>
<name>T1HAN6_RHOPR</name>